<gene>
    <name evidence="2" type="ORF">ND2E_3020</name>
</gene>
<dbReference type="Proteomes" id="UP000029843">
    <property type="component" value="Unassembled WGS sequence"/>
</dbReference>
<dbReference type="InterPro" id="IPR009752">
    <property type="entry name" value="Phage_Mu_GpJ"/>
</dbReference>
<proteinExistence type="predicted"/>
<feature type="region of interest" description="Disordered" evidence="1">
    <location>
        <begin position="135"/>
        <end position="162"/>
    </location>
</feature>
<dbReference type="EMBL" id="JQED01000021">
    <property type="protein sequence ID" value="KGJ92127.1"/>
    <property type="molecule type" value="Genomic_DNA"/>
</dbReference>
<evidence type="ECO:0000256" key="1">
    <source>
        <dbReference type="SAM" id="MobiDB-lite"/>
    </source>
</evidence>
<dbReference type="AlphaFoldDB" id="A0A099KQJ0"/>
<evidence type="ECO:0000313" key="3">
    <source>
        <dbReference type="Proteomes" id="UP000029843"/>
    </source>
</evidence>
<dbReference type="Pfam" id="PF07030">
    <property type="entry name" value="Phage_Mu_Gp36"/>
    <property type="match status" value="1"/>
</dbReference>
<comment type="caution">
    <text evidence="2">The sequence shown here is derived from an EMBL/GenBank/DDBJ whole genome shotgun (WGS) entry which is preliminary data.</text>
</comment>
<organism evidence="2 3">
    <name type="scientific">Colwellia psychrerythraea</name>
    <name type="common">Vibrio psychroerythus</name>
    <dbReference type="NCBI Taxonomy" id="28229"/>
    <lineage>
        <taxon>Bacteria</taxon>
        <taxon>Pseudomonadati</taxon>
        <taxon>Pseudomonadota</taxon>
        <taxon>Gammaproteobacteria</taxon>
        <taxon>Alteromonadales</taxon>
        <taxon>Colwelliaceae</taxon>
        <taxon>Colwellia</taxon>
    </lineage>
</organism>
<reference evidence="2 3" key="1">
    <citation type="submission" date="2014-08" db="EMBL/GenBank/DDBJ databases">
        <title>Genomic and Phenotypic Diversity of Colwellia psychrerythraea strains from Disparate Marine Basins.</title>
        <authorList>
            <person name="Techtmann S.M."/>
            <person name="Stelling S.C."/>
            <person name="Utturkar S.M."/>
            <person name="Alshibli N."/>
            <person name="Harris A."/>
            <person name="Brown S.D."/>
            <person name="Hazen T.C."/>
        </authorList>
    </citation>
    <scope>NUCLEOTIDE SEQUENCE [LARGE SCALE GENOMIC DNA]</scope>
    <source>
        <strain evidence="2 3">ND2E</strain>
    </source>
</reference>
<evidence type="ECO:0000313" key="2">
    <source>
        <dbReference type="EMBL" id="KGJ92127.1"/>
    </source>
</evidence>
<dbReference type="RefSeq" id="WP_033093797.1">
    <property type="nucleotide sequence ID" value="NZ_JQED01000021.1"/>
</dbReference>
<sequence>MSYITSSKLIIRMGARELALVTGGKLDLSIEPEPLKAVIEASDTQAFSAEEIEDATAAKTLVESTILDASNLINGYISERLPLSEQLINDSALPSICYKLAKHDLFITADEQATDDKKDAMQQLRDIAKGLVSLGQEDPQARTSPSTLRVAASNRPSITDGF</sequence>
<name>A0A099KQJ0_COLPS</name>
<protein>
    <recommendedName>
        <fullName evidence="4">Mu-like prophage FluMu protein gp36</fullName>
    </recommendedName>
</protein>
<accession>A0A099KQJ0</accession>
<evidence type="ECO:0008006" key="4">
    <source>
        <dbReference type="Google" id="ProtNLM"/>
    </source>
</evidence>
<dbReference type="PATRIC" id="fig|28229.4.peg.2064"/>